<evidence type="ECO:0000313" key="2">
    <source>
        <dbReference type="Proteomes" id="UP001501047"/>
    </source>
</evidence>
<comment type="caution">
    <text evidence="1">The sequence shown here is derived from an EMBL/GenBank/DDBJ whole genome shotgun (WGS) entry which is preliminary data.</text>
</comment>
<protein>
    <submittedName>
        <fullName evidence="1">Uncharacterized protein</fullName>
    </submittedName>
</protein>
<keyword evidence="2" id="KW-1185">Reference proteome</keyword>
<dbReference type="EMBL" id="BAAACI010000007">
    <property type="protein sequence ID" value="GAA0777124.1"/>
    <property type="molecule type" value="Genomic_DNA"/>
</dbReference>
<sequence>MDGGYYAIKGFCFQYDRTILNILSNTTLDDVVEIEQKEDISNSMTIYQIKYKEATNFSPSTIKKPVCQLIDIFKTDKRDSVLYAYFKDKGKESKRLTIEELNEIIGDCKIKTKQYVFDEALKQRFIRKFTLELSGNYIDQFENVIDKVKETFSCDQDNALIIYPQIYKYIEGKVIHNNPDNVDKRTCTKRELIKHIHENKEIMFFSAYSEFIGKEKYLNLIKKKYFVESNISPTERIFAIEVEKDMPVSQLKEIAFALKDRFYKPYKQMIKSPAPYIVFRGLDSNKLIELKSELISEGINIRDGHGFYGSGFNVKNITEKCTIHNNIALKFVNDESQLDAIVDSIGATKKMFHFSTKNSSTIKSKQNHVKINIESPIDIIKVFK</sequence>
<reference evidence="2" key="1">
    <citation type="journal article" date="2019" name="Int. J. Syst. Evol. Microbiol.">
        <title>The Global Catalogue of Microorganisms (GCM) 10K type strain sequencing project: providing services to taxonomists for standard genome sequencing and annotation.</title>
        <authorList>
            <consortium name="The Broad Institute Genomics Platform"/>
            <consortium name="The Broad Institute Genome Sequencing Center for Infectious Disease"/>
            <person name="Wu L."/>
            <person name="Ma J."/>
        </authorList>
    </citation>
    <scope>NUCLEOTIDE SEQUENCE [LARGE SCALE GENOMIC DNA]</scope>
    <source>
        <strain evidence="2">JCM 1417</strain>
    </source>
</reference>
<proteinExistence type="predicted"/>
<name>A0ABP3W9A6_CLOSU</name>
<evidence type="ECO:0000313" key="1">
    <source>
        <dbReference type="EMBL" id="GAA0777124.1"/>
    </source>
</evidence>
<dbReference type="Proteomes" id="UP001501047">
    <property type="component" value="Unassembled WGS sequence"/>
</dbReference>
<gene>
    <name evidence="1" type="ORF">GCM10008908_31690</name>
</gene>
<organism evidence="1 2">
    <name type="scientific">Clostridium subterminale</name>
    <dbReference type="NCBI Taxonomy" id="1550"/>
    <lineage>
        <taxon>Bacteria</taxon>
        <taxon>Bacillati</taxon>
        <taxon>Bacillota</taxon>
        <taxon>Clostridia</taxon>
        <taxon>Eubacteriales</taxon>
        <taxon>Clostridiaceae</taxon>
        <taxon>Clostridium</taxon>
    </lineage>
</organism>
<accession>A0ABP3W9A6</accession>
<dbReference type="RefSeq" id="WP_343827471.1">
    <property type="nucleotide sequence ID" value="NZ_BAAACI010000007.1"/>
</dbReference>